<feature type="compositionally biased region" description="Polar residues" evidence="6">
    <location>
        <begin position="400"/>
        <end position="413"/>
    </location>
</feature>
<feature type="compositionally biased region" description="Low complexity" evidence="6">
    <location>
        <begin position="162"/>
        <end position="172"/>
    </location>
</feature>
<feature type="compositionally biased region" description="Basic and acidic residues" evidence="6">
    <location>
        <begin position="283"/>
        <end position="294"/>
    </location>
</feature>
<evidence type="ECO:0000256" key="2">
    <source>
        <dbReference type="ARBA" id="ARBA00022723"/>
    </source>
</evidence>
<dbReference type="InterPro" id="IPR028591">
    <property type="entry name" value="DIS3L2"/>
</dbReference>
<feature type="region of interest" description="Disordered" evidence="6">
    <location>
        <begin position="16"/>
        <end position="307"/>
    </location>
</feature>
<dbReference type="SUPFAM" id="SSF50249">
    <property type="entry name" value="Nucleic acid-binding proteins"/>
    <property type="match status" value="2"/>
</dbReference>
<dbReference type="AlphaFoldDB" id="A0A182I362"/>
<proteinExistence type="inferred from homology"/>
<accession>A0A182I362</accession>
<keyword evidence="3 5" id="KW-0460">Magnesium</keyword>
<dbReference type="EC" id="3.1.13.-" evidence="5"/>
<keyword evidence="4 5" id="KW-0694">RNA-binding</keyword>
<dbReference type="GO" id="GO:0010587">
    <property type="term" value="P:miRNA catabolic process"/>
    <property type="evidence" value="ECO:0007669"/>
    <property type="project" value="TreeGrafter"/>
</dbReference>
<dbReference type="VEuPathDB" id="VectorBase:AARA21_005066"/>
<feature type="compositionally biased region" description="Polar residues" evidence="6">
    <location>
        <begin position="233"/>
        <end position="247"/>
    </location>
</feature>
<dbReference type="Proteomes" id="UP000075840">
    <property type="component" value="Unassembled WGS sequence"/>
</dbReference>
<dbReference type="PANTHER" id="PTHR23355:SF9">
    <property type="entry name" value="DIS3-LIKE EXONUCLEASE 2"/>
    <property type="match status" value="1"/>
</dbReference>
<dbReference type="GO" id="GO:0000956">
    <property type="term" value="P:nuclear-transcribed mRNA catabolic process"/>
    <property type="evidence" value="ECO:0007669"/>
    <property type="project" value="UniProtKB-UniRule"/>
</dbReference>
<feature type="binding site" evidence="5">
    <location>
        <position position="738"/>
    </location>
    <ligand>
        <name>Mg(2+)</name>
        <dbReference type="ChEBI" id="CHEBI:18420"/>
    </ligand>
</feature>
<dbReference type="KEGG" id="aara:120895501"/>
<dbReference type="PROSITE" id="PS01175">
    <property type="entry name" value="RIBONUCLEASE_II"/>
    <property type="match status" value="1"/>
</dbReference>
<protein>
    <recommendedName>
        <fullName evidence="5">DIS3-like exonuclease 2</fullName>
        <ecNumber evidence="5">3.1.13.-</ecNumber>
    </recommendedName>
</protein>
<feature type="compositionally biased region" description="Polar residues" evidence="6">
    <location>
        <begin position="40"/>
        <end position="62"/>
    </location>
</feature>
<dbReference type="SMART" id="SM00955">
    <property type="entry name" value="RNB"/>
    <property type="match status" value="1"/>
</dbReference>
<dbReference type="PANTHER" id="PTHR23355">
    <property type="entry name" value="RIBONUCLEASE"/>
    <property type="match status" value="1"/>
</dbReference>
<dbReference type="InterPro" id="IPR012340">
    <property type="entry name" value="NA-bd_OB-fold"/>
</dbReference>
<organism evidence="8 9">
    <name type="scientific">Anopheles arabiensis</name>
    <name type="common">Mosquito</name>
    <dbReference type="NCBI Taxonomy" id="7173"/>
    <lineage>
        <taxon>Eukaryota</taxon>
        <taxon>Metazoa</taxon>
        <taxon>Ecdysozoa</taxon>
        <taxon>Arthropoda</taxon>
        <taxon>Hexapoda</taxon>
        <taxon>Insecta</taxon>
        <taxon>Pterygota</taxon>
        <taxon>Neoptera</taxon>
        <taxon>Endopterygota</taxon>
        <taxon>Diptera</taxon>
        <taxon>Nematocera</taxon>
        <taxon>Culicoidea</taxon>
        <taxon>Culicidae</taxon>
        <taxon>Anophelinae</taxon>
        <taxon>Anopheles</taxon>
    </lineage>
</organism>
<dbReference type="Gene3D" id="2.40.50.700">
    <property type="match status" value="1"/>
</dbReference>
<sequence length="1232" mass="137026">MSDEEFFREIRETMIDDTRKMLENAGSSSGRKGLAKDSSKNTSASTTPRKVESASNGETESGTAKAVLSEPLNAPDGKSKHVKPSSTSAHLPHTRAEKTSDRSGKKREPKWNLAEMNQGSEMGDINTTTTAANAESTEKATMELVTLQLEHSGERKKPPVAAPNNAAVSSDAAESDDDDSPPPVGVPEEATDKDRTKARKLKKEMKRKVKEATKLQELNKKKQGKDGPGKDQLSQLTRQIQSIQAQIENLKKAARLDNAPGAGRPDKTRENPLKATRSVSESSSRKETKRKDKPTPAPSTSNAVTNVSVVGGDELPPEHRLLVQLFMLSSNQRKKFLERQGMELGLLTPHPHKKHVVLVNKDIQHVAEGLATQARQYLAECREATLPAAPAKQHKDPSLQGATANSSHDSSNFKQKRYSRGTYEEQVTYLLNDGNVRSEEDYDPRLILLDIRDKAKEIIQERLDTFVQGLVTLNVGYVIEGFVRINARNNMQSFVDDASQVGNVYINSILLRRCAMEGDRVRVFVMPKAPSDDAATSPKANRNDESAEEDAMQQAGGKSTQNSVGFVVAILEKRHNRQCVGKFLAAAPGKKHYRVFMPRDMRIPPVRVFKQDWPNALLSTNIAKLKDDKEEKEDRKVPQTGDVDVTDVLYQAEIIEWQDEVPIGTILKSIGKCGVLEVENESILVEHNLDVTPYGEAILAQLPAVPYCIPQEELERREDLRGECIFTIDPATARDLDDALSCKQLENGNYQIGVHISDVTYFLRESSPLDELVKLRATSIYMVDTVYHMLPKQLCNTCSLLPGEDKLAFSVFWEMQPDGTVLSTRFARTVINSCSQLSYEHAQLMLDNPSCEVEEDQFPEIMHGYNAKQLCKIVNTLQSIAVQLRQRRMDDGCLKINQPKLTFRLDPATGRPIEYGVYKVRPSNEMIEDFMLLANTSVANAIYKAFPEISLLRAHSPPAENMMKNLVRTLSLHGHALSYASPKDIRECMETIITTSENPDATRSVLSVLLAKPMIRAQYYCSLYATTPEHFMHYALAIPMYTHFTSPIRRYADCLVHRVLAAALAIDVQPKRSPEELQCLAMICNEKKYNAKCAGEASSLLYFRHWLEAVGEYETEAAVMGYAAHHIELVLIHSGIVLKAATKKLSTVATVVYKPTEPVASCMLIPNDSSIPPVELTIFTKVRVTVKVIKDTIIVSSVLPIATQEQSASTVAQTVEQSVTDLSEEMKSARIY</sequence>
<keyword evidence="5" id="KW-0540">Nuclease</keyword>
<comment type="subcellular location">
    <subcellularLocation>
        <location evidence="5">Cytoplasm</location>
    </subcellularLocation>
    <subcellularLocation>
        <location evidence="5">Cytoplasm</location>
        <location evidence="5">P-body</location>
    </subcellularLocation>
</comment>
<feature type="binding site" evidence="5">
    <location>
        <position position="729"/>
    </location>
    <ligand>
        <name>Mg(2+)</name>
        <dbReference type="ChEBI" id="CHEBI:18420"/>
    </ligand>
</feature>
<dbReference type="RefSeq" id="XP_040154883.1">
    <property type="nucleotide sequence ID" value="XM_040298949.1"/>
</dbReference>
<comment type="cofactor">
    <cofactor evidence="5">
        <name>Mg(2+)</name>
        <dbReference type="ChEBI" id="CHEBI:18420"/>
    </cofactor>
    <cofactor evidence="5">
        <name>Mn(2+)</name>
        <dbReference type="ChEBI" id="CHEBI:29035"/>
    </cofactor>
</comment>
<dbReference type="CTD" id="129563"/>
<keyword evidence="5" id="KW-0378">Hydrolase</keyword>
<feature type="region of interest" description="Disordered" evidence="6">
    <location>
        <begin position="530"/>
        <end position="559"/>
    </location>
</feature>
<reference evidence="8" key="1">
    <citation type="submission" date="2022-08" db="UniProtKB">
        <authorList>
            <consortium name="EnsemblMetazoa"/>
        </authorList>
    </citation>
    <scope>IDENTIFICATION</scope>
    <source>
        <strain evidence="8">Dongola</strain>
    </source>
</reference>
<feature type="compositionally biased region" description="Basic and acidic residues" evidence="6">
    <location>
        <begin position="210"/>
        <end position="229"/>
    </location>
</feature>
<keyword evidence="1 5" id="KW-0963">Cytoplasm</keyword>
<dbReference type="GeneID" id="120895501"/>
<dbReference type="Pfam" id="PF00773">
    <property type="entry name" value="RNB"/>
    <property type="match status" value="1"/>
</dbReference>
<dbReference type="GO" id="GO:0000932">
    <property type="term" value="C:P-body"/>
    <property type="evidence" value="ECO:0007669"/>
    <property type="project" value="UniProtKB-SubCell"/>
</dbReference>
<dbReference type="InterPro" id="IPR050180">
    <property type="entry name" value="RNR_Ribonuclease"/>
</dbReference>
<evidence type="ECO:0000259" key="7">
    <source>
        <dbReference type="SMART" id="SM00955"/>
    </source>
</evidence>
<evidence type="ECO:0000256" key="5">
    <source>
        <dbReference type="HAMAP-Rule" id="MF_03045"/>
    </source>
</evidence>
<evidence type="ECO:0000256" key="1">
    <source>
        <dbReference type="ARBA" id="ARBA00022490"/>
    </source>
</evidence>
<evidence type="ECO:0000313" key="9">
    <source>
        <dbReference type="Proteomes" id="UP000075840"/>
    </source>
</evidence>
<dbReference type="InterPro" id="IPR001900">
    <property type="entry name" value="RNase_II/R"/>
</dbReference>
<feature type="compositionally biased region" description="Basic residues" evidence="6">
    <location>
        <begin position="196"/>
        <end position="209"/>
    </location>
</feature>
<keyword evidence="2 5" id="KW-0479">Metal-binding</keyword>
<evidence type="ECO:0000256" key="3">
    <source>
        <dbReference type="ARBA" id="ARBA00022842"/>
    </source>
</evidence>
<feature type="region of interest" description="Disordered" evidence="6">
    <location>
        <begin position="388"/>
        <end position="417"/>
    </location>
</feature>
<evidence type="ECO:0000256" key="6">
    <source>
        <dbReference type="SAM" id="MobiDB-lite"/>
    </source>
</evidence>
<dbReference type="HAMAP" id="MF_03045">
    <property type="entry name" value="DIS3L2"/>
    <property type="match status" value="1"/>
</dbReference>
<dbReference type="EnsemblMetazoa" id="AARA008009-RA">
    <property type="protein sequence ID" value="AARA008009-PA"/>
    <property type="gene ID" value="AARA008009"/>
</dbReference>
<comment type="function">
    <text evidence="5">3'-5'-exoribonuclease that specifically recognizes RNAs polyuridylated at their 3' end and mediates their degradation. Component of an exosome-independent RNA degradation pathway that mediates degradation of cytoplasmic mRNAs that have been deadenylated and subsequently uridylated at their 3'.</text>
</comment>
<name>A0A182I362_ANOAR</name>
<feature type="compositionally biased region" description="Low complexity" evidence="6">
    <location>
        <begin position="126"/>
        <end position="135"/>
    </location>
</feature>
<dbReference type="VEuPathDB" id="VectorBase:AARA008009"/>
<feature type="domain" description="RNB" evidence="7">
    <location>
        <begin position="717"/>
        <end position="1066"/>
    </location>
</feature>
<keyword evidence="9" id="KW-1185">Reference proteome</keyword>
<dbReference type="GO" id="GO:1990074">
    <property type="term" value="P:polyuridylation-dependent mRNA catabolic process"/>
    <property type="evidence" value="ECO:0007669"/>
    <property type="project" value="UniProtKB-UniRule"/>
</dbReference>
<dbReference type="GO" id="GO:0003723">
    <property type="term" value="F:RNA binding"/>
    <property type="evidence" value="ECO:0007669"/>
    <property type="project" value="UniProtKB-KW"/>
</dbReference>
<keyword evidence="5" id="KW-0464">Manganese</keyword>
<comment type="similarity">
    <text evidence="5">Belongs to the RNR ribonuclease family. DIS3L2 subfamily.</text>
</comment>
<dbReference type="InterPro" id="IPR022966">
    <property type="entry name" value="RNase_II/R_CS"/>
</dbReference>
<dbReference type="Pfam" id="PF17849">
    <property type="entry name" value="OB_Dis3"/>
    <property type="match status" value="1"/>
</dbReference>
<feature type="compositionally biased region" description="Basic and acidic residues" evidence="6">
    <location>
        <begin position="94"/>
        <end position="103"/>
    </location>
</feature>
<dbReference type="GO" id="GO:0046872">
    <property type="term" value="F:metal ion binding"/>
    <property type="evidence" value="ECO:0007669"/>
    <property type="project" value="UniProtKB-KW"/>
</dbReference>
<evidence type="ECO:0000313" key="8">
    <source>
        <dbReference type="EnsemblMetazoa" id="AARA008009-PA"/>
    </source>
</evidence>
<dbReference type="GO" id="GO:0000175">
    <property type="term" value="F:3'-5'-RNA exonuclease activity"/>
    <property type="evidence" value="ECO:0007669"/>
    <property type="project" value="UniProtKB-UniRule"/>
</dbReference>
<feature type="site" description="Important for catalytic activity" evidence="5">
    <location>
        <position position="737"/>
    </location>
</feature>
<dbReference type="EMBL" id="APCN01000199">
    <property type="status" value="NOT_ANNOTATED_CDS"/>
    <property type="molecule type" value="Genomic_DNA"/>
</dbReference>
<keyword evidence="5" id="KW-0269">Exonuclease</keyword>
<evidence type="ECO:0000256" key="4">
    <source>
        <dbReference type="ARBA" id="ARBA00022884"/>
    </source>
</evidence>
<dbReference type="InterPro" id="IPR041505">
    <property type="entry name" value="Dis3_CSD2"/>
</dbReference>